<accession>A0A8D7EUW6</accession>
<protein>
    <submittedName>
        <fullName evidence="1">(wild Malaysian banana) hypothetical protein</fullName>
    </submittedName>
</protein>
<dbReference type="SUPFAM" id="SSF103657">
    <property type="entry name" value="BAR/IMD domain-like"/>
    <property type="match status" value="1"/>
</dbReference>
<dbReference type="InterPro" id="IPR027267">
    <property type="entry name" value="AH/BAR_dom_sf"/>
</dbReference>
<dbReference type="CDD" id="cd07307">
    <property type="entry name" value="BAR"/>
    <property type="match status" value="1"/>
</dbReference>
<sequence>MKSSLRKLRGFAFHKHDQKEKRNARFPAHQDELLQASQDMLDMKNCYDSLLSAAAATANSAYEFSEALRELGACLLEKTALNDDEESGKCRVLLMLGKAQFELQKLVDSYRTHIIQTITTPSESLLKELQTVEDMKRQCDEKRDLYRSMIATQREKGTLRNVKVEHFTSEQLQTAQEDFQEEATFFVFRLKSLKQGQSRSLLTQATRHHAAQLNFFRKGVKSLEMVEPHVKVIAEQQHIDYQFIGLEDDDTDEEVDDYDVNDDGVASFDYGQNGHGQDAVSHSRMSMEVRSLSALGLIFAIKYLPFENLDRSQADHLYVNRGPRGVSMSEPLLADKKPEFSERISQMRPASTKKYHTYVLPTPLDVKNSSLAGSNNTISTSKIVNKGGFPTQLYHSSPLQPDMLGKDSRDVLLPSPTRFPKAHSVLKENINSGPLSRPTSLHEELSTSQFAQNPSDAKKIKRQAFSGPLTGQTLPNKPTLSAASSLSTVDYPSRFSAMPTHITPQLSAAQKLSLSSSPPISSPRINELHELPRPPLFSAKPVRPSGLIGHSGPLVYRGREHNASNKLPSISSHMASPLPTPPGAMTRSFSIPSSGQRTPSLTVEVGGSSYKSEHDHGYFFTSSDTYNIDN</sequence>
<reference evidence="1" key="1">
    <citation type="submission" date="2021-03" db="EMBL/GenBank/DDBJ databases">
        <authorList>
            <consortium name="Genoscope - CEA"/>
            <person name="William W."/>
        </authorList>
    </citation>
    <scope>NUCLEOTIDE SEQUENCE</scope>
    <source>
        <strain evidence="1">Doubled-haploid Pahang</strain>
    </source>
</reference>
<name>A0A8D7EUW6_MUSAM</name>
<dbReference type="PANTHER" id="PTHR34119">
    <property type="entry name" value="HYDROXYPROLINE-RICH GLYCOPROTEIN-LIKE"/>
    <property type="match status" value="1"/>
</dbReference>
<gene>
    <name evidence="1" type="ORF">GSMUA_334480.1</name>
</gene>
<dbReference type="Gene3D" id="1.20.1270.60">
    <property type="entry name" value="Arfaptin homology (AH) domain/BAR domain"/>
    <property type="match status" value="1"/>
</dbReference>
<dbReference type="EMBL" id="HG996472">
    <property type="protein sequence ID" value="CAG1830194.1"/>
    <property type="molecule type" value="Genomic_DNA"/>
</dbReference>
<dbReference type="InterPro" id="IPR037488">
    <property type="entry name" value="At2g33490-like"/>
</dbReference>
<dbReference type="PANTHER" id="PTHR34119:SF1">
    <property type="entry name" value="OS04G0394700 PROTEIN"/>
    <property type="match status" value="1"/>
</dbReference>
<organism evidence="1">
    <name type="scientific">Musa acuminata subsp. malaccensis</name>
    <name type="common">Wild banana</name>
    <name type="synonym">Musa malaccensis</name>
    <dbReference type="NCBI Taxonomy" id="214687"/>
    <lineage>
        <taxon>Eukaryota</taxon>
        <taxon>Viridiplantae</taxon>
        <taxon>Streptophyta</taxon>
        <taxon>Embryophyta</taxon>
        <taxon>Tracheophyta</taxon>
        <taxon>Spermatophyta</taxon>
        <taxon>Magnoliopsida</taxon>
        <taxon>Liliopsida</taxon>
        <taxon>Zingiberales</taxon>
        <taxon>Musaceae</taxon>
        <taxon>Musa</taxon>
    </lineage>
</organism>
<evidence type="ECO:0000313" key="1">
    <source>
        <dbReference type="EMBL" id="CAG1830194.1"/>
    </source>
</evidence>
<proteinExistence type="predicted"/>
<dbReference type="AlphaFoldDB" id="A0A8D7EUW6"/>